<dbReference type="SMART" id="SM00293">
    <property type="entry name" value="PWWP"/>
    <property type="match status" value="1"/>
</dbReference>
<dbReference type="SUPFAM" id="SSF63748">
    <property type="entry name" value="Tudor/PWWP/MBT"/>
    <property type="match status" value="1"/>
</dbReference>
<reference evidence="3" key="2">
    <citation type="submission" date="2025-08" db="UniProtKB">
        <authorList>
            <consortium name="Ensembl"/>
        </authorList>
    </citation>
    <scope>IDENTIFICATION</scope>
</reference>
<feature type="domain" description="PWWP" evidence="2">
    <location>
        <begin position="11"/>
        <end position="53"/>
    </location>
</feature>
<feature type="compositionally biased region" description="Basic and acidic residues" evidence="1">
    <location>
        <begin position="131"/>
        <end position="156"/>
    </location>
</feature>
<reference evidence="4" key="1">
    <citation type="submission" date="2011-11" db="EMBL/GenBank/DDBJ databases">
        <title>The Draft Genome of Spermophilus tridecemlineatus.</title>
        <authorList>
            <consortium name="The Broad Institute Genome Assembly &amp; Analysis Group"/>
            <consortium name="Computational R&amp;D Group"/>
            <consortium name="and Sequencing Platform"/>
            <person name="Di Palma F."/>
            <person name="Alfoldi J."/>
            <person name="Johnson J."/>
            <person name="Berlin A."/>
            <person name="Gnerre S."/>
            <person name="Jaffe D."/>
            <person name="MacCallum I."/>
            <person name="Young S."/>
            <person name="Walker B.J."/>
            <person name="Lindblad-Toh K."/>
        </authorList>
    </citation>
    <scope>NUCLEOTIDE SEQUENCE [LARGE SCALE GENOMIC DNA]</scope>
</reference>
<dbReference type="Proteomes" id="UP000005215">
    <property type="component" value="Unassembled WGS sequence"/>
</dbReference>
<feature type="region of interest" description="Disordered" evidence="1">
    <location>
        <begin position="70"/>
        <end position="178"/>
    </location>
</feature>
<dbReference type="Gene3D" id="2.30.30.140">
    <property type="match status" value="1"/>
</dbReference>
<reference evidence="3" key="3">
    <citation type="submission" date="2025-09" db="UniProtKB">
        <authorList>
            <consortium name="Ensembl"/>
        </authorList>
    </citation>
    <scope>IDENTIFICATION</scope>
</reference>
<dbReference type="PANTHER" id="PTHR12550">
    <property type="entry name" value="HEPATOMA-DERIVED GROWTH FACTOR-RELATED"/>
    <property type="match status" value="1"/>
</dbReference>
<evidence type="ECO:0000256" key="1">
    <source>
        <dbReference type="SAM" id="MobiDB-lite"/>
    </source>
</evidence>
<name>A0A287D3Z8_ICTTR</name>
<organism evidence="3 4">
    <name type="scientific">Ictidomys tridecemlineatus</name>
    <name type="common">Thirteen-lined ground squirrel</name>
    <name type="synonym">Spermophilus tridecemlineatus</name>
    <dbReference type="NCBI Taxonomy" id="43179"/>
    <lineage>
        <taxon>Eukaryota</taxon>
        <taxon>Metazoa</taxon>
        <taxon>Chordata</taxon>
        <taxon>Craniata</taxon>
        <taxon>Vertebrata</taxon>
        <taxon>Euteleostomi</taxon>
        <taxon>Mammalia</taxon>
        <taxon>Eutheria</taxon>
        <taxon>Euarchontoglires</taxon>
        <taxon>Glires</taxon>
        <taxon>Rodentia</taxon>
        <taxon>Sciuromorpha</taxon>
        <taxon>Sciuridae</taxon>
        <taxon>Xerinae</taxon>
        <taxon>Marmotini</taxon>
        <taxon>Ictidomys</taxon>
    </lineage>
</organism>
<evidence type="ECO:0000313" key="4">
    <source>
        <dbReference type="Proteomes" id="UP000005215"/>
    </source>
</evidence>
<evidence type="ECO:0000259" key="2">
    <source>
        <dbReference type="PROSITE" id="PS50812"/>
    </source>
</evidence>
<dbReference type="EMBL" id="AGTP01043532">
    <property type="status" value="NOT_ANNOTATED_CDS"/>
    <property type="molecule type" value="Genomic_DNA"/>
</dbReference>
<keyword evidence="4" id="KW-1185">Reference proteome</keyword>
<feature type="compositionally biased region" description="Polar residues" evidence="1">
    <location>
        <begin position="166"/>
        <end position="178"/>
    </location>
</feature>
<dbReference type="PANTHER" id="PTHR12550:SF70">
    <property type="entry name" value="JIL-1 ANCHORING AND STABILIZING PROTEIN, ISOFORM A"/>
    <property type="match status" value="1"/>
</dbReference>
<sequence>MAHSWTREYKVGNLVFAKVKGYPHWPVRIDELPEGAIKPPANKDPISFFGTHEIVFLDKFGKSSKRKGFDEGLWDIENNPGVSSSETEGEGGNTSDASSEEEGHRVEEDERGKRKNAKGGSKGKNSHTSKKSSEQSWKSRGDADDKDCKEENKDSSEDGDADNDTRTTSHLQKTSEGT</sequence>
<feature type="compositionally biased region" description="Basic and acidic residues" evidence="1">
    <location>
        <begin position="101"/>
        <end position="112"/>
    </location>
</feature>
<dbReference type="Ensembl" id="ENSSTOT00000036793.1">
    <property type="protein sequence ID" value="ENSSTOP00000028311.1"/>
    <property type="gene ID" value="ENSSTOG00000032484.1"/>
</dbReference>
<dbReference type="InterPro" id="IPR000313">
    <property type="entry name" value="PWWP_dom"/>
</dbReference>
<dbReference type="InParanoid" id="A0A287D3Z8"/>
<protein>
    <recommendedName>
        <fullName evidence="2">PWWP domain-containing protein</fullName>
    </recommendedName>
</protein>
<accession>A0A287D3Z8</accession>
<dbReference type="PROSITE" id="PS50812">
    <property type="entry name" value="PWWP"/>
    <property type="match status" value="1"/>
</dbReference>
<dbReference type="GeneTree" id="ENSGT00940000153942"/>
<evidence type="ECO:0000313" key="3">
    <source>
        <dbReference type="Ensembl" id="ENSSTOP00000028311.1"/>
    </source>
</evidence>
<proteinExistence type="predicted"/>
<dbReference type="AlphaFoldDB" id="A0A287D3Z8"/>
<dbReference type="Pfam" id="PF00855">
    <property type="entry name" value="PWWP"/>
    <property type="match status" value="1"/>
</dbReference>
<dbReference type="STRING" id="43179.ENSSTOP00000028311"/>